<dbReference type="PROSITE" id="PS50109">
    <property type="entry name" value="HIS_KIN"/>
    <property type="match status" value="1"/>
</dbReference>
<evidence type="ECO:0000256" key="9">
    <source>
        <dbReference type="ARBA" id="ARBA00022840"/>
    </source>
</evidence>
<dbReference type="InterPro" id="IPR035965">
    <property type="entry name" value="PAS-like_dom_sf"/>
</dbReference>
<evidence type="ECO:0000256" key="13">
    <source>
        <dbReference type="PROSITE-ProRule" id="PRU00169"/>
    </source>
</evidence>
<evidence type="ECO:0000256" key="7">
    <source>
        <dbReference type="ARBA" id="ARBA00022741"/>
    </source>
</evidence>
<keyword evidence="12" id="KW-0472">Membrane</keyword>
<dbReference type="SUPFAM" id="SSF55785">
    <property type="entry name" value="PYP-like sensor domain (PAS domain)"/>
    <property type="match status" value="8"/>
</dbReference>
<evidence type="ECO:0000256" key="12">
    <source>
        <dbReference type="ARBA" id="ARBA00023136"/>
    </source>
</evidence>
<feature type="domain" description="PAC" evidence="17">
    <location>
        <begin position="394"/>
        <end position="446"/>
    </location>
</feature>
<evidence type="ECO:0000313" key="18">
    <source>
        <dbReference type="EMBL" id="HFM97624.1"/>
    </source>
</evidence>
<dbReference type="InterPro" id="IPR003594">
    <property type="entry name" value="HATPase_dom"/>
</dbReference>
<dbReference type="Gene3D" id="2.10.70.100">
    <property type="match status" value="3"/>
</dbReference>
<dbReference type="PANTHER" id="PTHR43304">
    <property type="entry name" value="PHYTOCHROME-LIKE PROTEIN CPH1"/>
    <property type="match status" value="1"/>
</dbReference>
<keyword evidence="6" id="KW-0812">Transmembrane</keyword>
<dbReference type="Gene3D" id="3.40.50.2300">
    <property type="match status" value="1"/>
</dbReference>
<comment type="caution">
    <text evidence="18">The sequence shown here is derived from an EMBL/GenBank/DDBJ whole genome shotgun (WGS) entry which is preliminary data.</text>
</comment>
<dbReference type="PROSITE" id="PS50113">
    <property type="entry name" value="PAC"/>
    <property type="match status" value="7"/>
</dbReference>
<keyword evidence="11" id="KW-0902">Two-component regulatory system</keyword>
<accession>A0A7C3KCL9</accession>
<evidence type="ECO:0000256" key="10">
    <source>
        <dbReference type="ARBA" id="ARBA00022989"/>
    </source>
</evidence>
<dbReference type="Pfam" id="PF00512">
    <property type="entry name" value="HisKA"/>
    <property type="match status" value="1"/>
</dbReference>
<evidence type="ECO:0000256" key="4">
    <source>
        <dbReference type="ARBA" id="ARBA00022553"/>
    </source>
</evidence>
<dbReference type="InterPro" id="IPR011006">
    <property type="entry name" value="CheY-like_superfamily"/>
</dbReference>
<dbReference type="CDD" id="cd17580">
    <property type="entry name" value="REC_2_DhkD-like"/>
    <property type="match status" value="1"/>
</dbReference>
<evidence type="ECO:0000256" key="6">
    <source>
        <dbReference type="ARBA" id="ARBA00022692"/>
    </source>
</evidence>
<keyword evidence="5" id="KW-0808">Transferase</keyword>
<dbReference type="Gene3D" id="3.30.565.10">
    <property type="entry name" value="Histidine kinase-like ATPase, C-terminal domain"/>
    <property type="match status" value="1"/>
</dbReference>
<evidence type="ECO:0000259" key="17">
    <source>
        <dbReference type="PROSITE" id="PS50113"/>
    </source>
</evidence>
<dbReference type="Pfam" id="PF13426">
    <property type="entry name" value="PAS_9"/>
    <property type="match status" value="1"/>
</dbReference>
<feature type="domain" description="PAC" evidence="17">
    <location>
        <begin position="911"/>
        <end position="965"/>
    </location>
</feature>
<dbReference type="Pfam" id="PF02518">
    <property type="entry name" value="HATPase_c"/>
    <property type="match status" value="1"/>
</dbReference>
<dbReference type="NCBIfam" id="TIGR00229">
    <property type="entry name" value="sensory_box"/>
    <property type="match status" value="8"/>
</dbReference>
<feature type="domain" description="PAC" evidence="17">
    <location>
        <begin position="1168"/>
        <end position="1221"/>
    </location>
</feature>
<reference evidence="18" key="1">
    <citation type="journal article" date="2020" name="mSystems">
        <title>Genome- and Community-Level Interaction Insights into Carbon Utilization and Element Cycling Functions of Hydrothermarchaeota in Hydrothermal Sediment.</title>
        <authorList>
            <person name="Zhou Z."/>
            <person name="Liu Y."/>
            <person name="Xu W."/>
            <person name="Pan J."/>
            <person name="Luo Z.H."/>
            <person name="Li M."/>
        </authorList>
    </citation>
    <scope>NUCLEOTIDE SEQUENCE [LARGE SCALE GENOMIC DNA]</scope>
    <source>
        <strain evidence="18">SpSt-418</strain>
    </source>
</reference>
<feature type="domain" description="PAC" evidence="17">
    <location>
        <begin position="661"/>
        <end position="713"/>
    </location>
</feature>
<dbReference type="CDD" id="cd00082">
    <property type="entry name" value="HisKA"/>
    <property type="match status" value="1"/>
</dbReference>
<feature type="domain" description="PAC" evidence="17">
    <location>
        <begin position="267"/>
        <end position="321"/>
    </location>
</feature>
<evidence type="ECO:0000256" key="8">
    <source>
        <dbReference type="ARBA" id="ARBA00022777"/>
    </source>
</evidence>
<dbReference type="PROSITE" id="PS50110">
    <property type="entry name" value="RESPONSE_REGULATORY"/>
    <property type="match status" value="1"/>
</dbReference>
<protein>
    <recommendedName>
        <fullName evidence="3">histidine kinase</fullName>
        <ecNumber evidence="3">2.7.13.3</ecNumber>
    </recommendedName>
</protein>
<comment type="subcellular location">
    <subcellularLocation>
        <location evidence="2">Membrane</location>
    </subcellularLocation>
</comment>
<dbReference type="EC" id="2.7.13.3" evidence="3"/>
<dbReference type="CDD" id="cd00130">
    <property type="entry name" value="PAS"/>
    <property type="match status" value="8"/>
</dbReference>
<organism evidence="18">
    <name type="scientific">Oscillatoriales cyanobacterium SpSt-418</name>
    <dbReference type="NCBI Taxonomy" id="2282169"/>
    <lineage>
        <taxon>Bacteria</taxon>
        <taxon>Bacillati</taxon>
        <taxon>Cyanobacteriota</taxon>
        <taxon>Cyanophyceae</taxon>
        <taxon>Oscillatoriophycideae</taxon>
        <taxon>Oscillatoriales</taxon>
    </lineage>
</organism>
<dbReference type="InterPro" id="IPR001610">
    <property type="entry name" value="PAC"/>
</dbReference>
<feature type="domain" description="PAS" evidence="16">
    <location>
        <begin position="714"/>
        <end position="784"/>
    </location>
</feature>
<keyword evidence="4 13" id="KW-0597">Phosphoprotein</keyword>
<dbReference type="InterPro" id="IPR036097">
    <property type="entry name" value="HisK_dim/P_sf"/>
</dbReference>
<dbReference type="EMBL" id="DSRU01000094">
    <property type="protein sequence ID" value="HFM97624.1"/>
    <property type="molecule type" value="Genomic_DNA"/>
</dbReference>
<dbReference type="FunFam" id="3.30.565.10:FF:000030">
    <property type="entry name" value="Ethylene receptor 1"/>
    <property type="match status" value="1"/>
</dbReference>
<dbReference type="Gene3D" id="3.30.450.20">
    <property type="entry name" value="PAS domain"/>
    <property type="match status" value="9"/>
</dbReference>
<dbReference type="InterPro" id="IPR036890">
    <property type="entry name" value="HATPase_C_sf"/>
</dbReference>
<gene>
    <name evidence="18" type="ORF">ENR64_07610</name>
</gene>
<dbReference type="InterPro" id="IPR013655">
    <property type="entry name" value="PAS_fold_3"/>
</dbReference>
<keyword evidence="9" id="KW-0067">ATP-binding</keyword>
<dbReference type="Gene3D" id="1.10.287.130">
    <property type="match status" value="1"/>
</dbReference>
<feature type="modified residue" description="4-aspartylphosphate" evidence="13">
    <location>
        <position position="1566"/>
    </location>
</feature>
<evidence type="ECO:0000259" key="16">
    <source>
        <dbReference type="PROSITE" id="PS50112"/>
    </source>
</evidence>
<dbReference type="InterPro" id="IPR001789">
    <property type="entry name" value="Sig_transdc_resp-reg_receiver"/>
</dbReference>
<dbReference type="PROSITE" id="PS50112">
    <property type="entry name" value="PAS"/>
    <property type="match status" value="6"/>
</dbReference>
<dbReference type="InterPro" id="IPR004358">
    <property type="entry name" value="Sig_transdc_His_kin-like_C"/>
</dbReference>
<feature type="domain" description="Histidine kinase" evidence="14">
    <location>
        <begin position="1246"/>
        <end position="1490"/>
    </location>
</feature>
<dbReference type="InterPro" id="IPR000700">
    <property type="entry name" value="PAS-assoc_C"/>
</dbReference>
<feature type="domain" description="Response regulatory" evidence="15">
    <location>
        <begin position="1515"/>
        <end position="1635"/>
    </location>
</feature>
<evidence type="ECO:0000259" key="15">
    <source>
        <dbReference type="PROSITE" id="PS50110"/>
    </source>
</evidence>
<dbReference type="SMART" id="SM00091">
    <property type="entry name" value="PAS"/>
    <property type="match status" value="8"/>
</dbReference>
<proteinExistence type="predicted"/>
<dbReference type="PRINTS" id="PR00344">
    <property type="entry name" value="BCTRLSENSOR"/>
</dbReference>
<dbReference type="GO" id="GO:0000155">
    <property type="term" value="F:phosphorelay sensor kinase activity"/>
    <property type="evidence" value="ECO:0007669"/>
    <property type="project" value="InterPro"/>
</dbReference>
<evidence type="ECO:0000256" key="3">
    <source>
        <dbReference type="ARBA" id="ARBA00012438"/>
    </source>
</evidence>
<feature type="domain" description="PAS" evidence="16">
    <location>
        <begin position="1092"/>
        <end position="1163"/>
    </location>
</feature>
<evidence type="ECO:0000256" key="5">
    <source>
        <dbReference type="ARBA" id="ARBA00022679"/>
    </source>
</evidence>
<dbReference type="FunFam" id="3.30.450.20:FF:000099">
    <property type="entry name" value="Sensory box sensor histidine kinase"/>
    <property type="match status" value="2"/>
</dbReference>
<dbReference type="GO" id="GO:0005524">
    <property type="term" value="F:ATP binding"/>
    <property type="evidence" value="ECO:0007669"/>
    <property type="project" value="UniProtKB-KW"/>
</dbReference>
<evidence type="ECO:0000256" key="2">
    <source>
        <dbReference type="ARBA" id="ARBA00004370"/>
    </source>
</evidence>
<feature type="domain" description="PAC" evidence="17">
    <location>
        <begin position="523"/>
        <end position="576"/>
    </location>
</feature>
<keyword evidence="8" id="KW-0418">Kinase</keyword>
<feature type="domain" description="PAS" evidence="16">
    <location>
        <begin position="196"/>
        <end position="266"/>
    </location>
</feature>
<dbReference type="SUPFAM" id="SSF52172">
    <property type="entry name" value="CheY-like"/>
    <property type="match status" value="1"/>
</dbReference>
<comment type="catalytic activity">
    <reaction evidence="1">
        <text>ATP + protein L-histidine = ADP + protein N-phospho-L-histidine.</text>
        <dbReference type="EC" id="2.7.13.3"/>
    </reaction>
</comment>
<dbReference type="SMART" id="SM00086">
    <property type="entry name" value="PAC"/>
    <property type="match status" value="7"/>
</dbReference>
<evidence type="ECO:0000256" key="11">
    <source>
        <dbReference type="ARBA" id="ARBA00023012"/>
    </source>
</evidence>
<dbReference type="InterPro" id="IPR003661">
    <property type="entry name" value="HisK_dim/P_dom"/>
</dbReference>
<evidence type="ECO:0000259" key="14">
    <source>
        <dbReference type="PROSITE" id="PS50109"/>
    </source>
</evidence>
<feature type="domain" description="PAS" evidence="16">
    <location>
        <begin position="840"/>
        <end position="910"/>
    </location>
</feature>
<dbReference type="SUPFAM" id="SSF47384">
    <property type="entry name" value="Homodimeric domain of signal transducing histidine kinase"/>
    <property type="match status" value="1"/>
</dbReference>
<dbReference type="PANTHER" id="PTHR43304:SF1">
    <property type="entry name" value="PAC DOMAIN-CONTAINING PROTEIN"/>
    <property type="match status" value="1"/>
</dbReference>
<dbReference type="FunFam" id="1.10.287.130:FF:000004">
    <property type="entry name" value="Ethylene receptor 1"/>
    <property type="match status" value="1"/>
</dbReference>
<dbReference type="InterPro" id="IPR013656">
    <property type="entry name" value="PAS_4"/>
</dbReference>
<dbReference type="Pfam" id="PF08447">
    <property type="entry name" value="PAS_3"/>
    <property type="match status" value="5"/>
</dbReference>
<sequence length="1639" mass="184537">MTDNTRAISESWLIGNCEIKEFLRSHFAHTSDITDAARVEVSFSLKTALNILLSVNCPMLLVWGNDLALFYNDAGSEALSQNNALIDFGQSIQLCLDERWQQVRSLVEQVFTTGEPLQIETNLFSLELVNHPKDRDYIWCYSPFWSETGQVNGVFVTSQANQGMRAKISPLSAAQTAVRSDDDPLLRQAKAALRESEARFQAFMSYSPAAAWVASQDGKILYLSPTYSQMFQLPQQEVIGKSIYEVYSAEFAEPFLENNRRVIETGQVVEAVETAPRSDGSIGSFLVYKFPITQEASQEKLLGGVAIDITARVQMQEALRQREEELRLITDALPVLLAYVDKDHYYRFNNQAYEVWFGKPLSEFTGKHVRDVLGEAAYAAVLPYIEQALASQRVTYESQISYFDGSLRYICADYIPRINDQGEIEGYFSLVSDISDRKQTEIALSESEARLRLAMEGAQMGTWDLDLTTGKAIWSELHFTILGYQPVATGEATETMWRNRIHPEDVERVMQIWHQSQQEHLSYRCEYRVVRADNGQTAWIATLGSFTYDTQGQPIRSIGILFDITDRKQVEAARRQAETDLRDTHIQLEAALAAGSIYTWQWNIPSDRVVTNRNFARLFGVDPEGATTGLPIGLFLNAIHPDDRFRVTTEIQHAIRTGNAAVSEFRIINIKGEERWVIARGRVEYDANGNPVAFPGALADISERKQTEAALRESEDRFRQMTDTTPMLVWMSGTDQCCTYFNQTWLKFTGRTLEQEQGNGWVAGIHPEDVQTYLDTYTAAFEARRAFEIEYRHRRFDGEYRWVFSTGVPRFAPTGEFLGYIGSCFDIHGRKQAEASLQESEARFRMLADNISQFAWMADADGWVFWYNRRWFEYTGTTLEEMQSTGWQQTLHPDHRDRVVQYFNHCLQTGHAWEDIFPLRGQDGIYRWFLSRAQPIRDTTGAISRWFGTNTDITEQRQIEEALRNSEECLRSFVEANVVGIVFCDVYGGIHDANDELLRIIGYTREDLELGRIRWTDITPPEYLPIDEQMITEARETTGASAPYEKEYLRKDGSRVPVLVGFSLVGKAMEEAVAFILDLSDRKRAEAAIRQSEDRLRIAIESAQLGTWDLNPSTNELTWDIGCKTMFGLPPDAETNLDVFFQSLHPDDVDRVERVVQHALNPESGGIYDIEYRAIGIQDGIERWIKARGQAYFGSTGKPLRFTGTVLDITEQKRAEAEREQLLHREQAAREAAEKANRIKDEFLAVLSHELRSPLNPILGWSRLLQKGKLNPAKSQKALETIERNAQLQAELIEDLLDVSRILQGKLSLAIGPVNLAATIQAAIETVRLAAEAKSIQIETKLDPKIGLVLGDSTRLQQVVWNLVSNGVKFTPAGGRVEVCLEQIRSWEGGAGSESGSAPPDVQTSSAPQPYTYAQITVNDTGKGIDPDFLPHVFDYFRQEDGATTRKFGGLGLGLAIVRHLVELHGGTIRADSPGEGLGASFTVRLPLLREDEAGRSLDDTLLNFPSSHPLSNLRILVVDDDTDTRELLVFLLEQAGASVVSVASAREAIRTILQTKPLFDLLISDIGMPEMDGYMLMQQVRSLRIDQGGKVPAISLTAYAGEIDYQQAMAAGFQKHIPKPVKPDALIRAIAQVLTETV</sequence>
<feature type="domain" description="PAC" evidence="17">
    <location>
        <begin position="787"/>
        <end position="839"/>
    </location>
</feature>
<dbReference type="SMART" id="SM00387">
    <property type="entry name" value="HATPase_c"/>
    <property type="match status" value="1"/>
</dbReference>
<keyword evidence="7" id="KW-0547">Nucleotide-binding</keyword>
<feature type="domain" description="PAS" evidence="16">
    <location>
        <begin position="966"/>
        <end position="1008"/>
    </location>
</feature>
<dbReference type="InterPro" id="IPR052162">
    <property type="entry name" value="Sensor_kinase/Photoreceptor"/>
</dbReference>
<name>A0A7C3KCL9_9CYAN</name>
<keyword evidence="10" id="KW-1133">Transmembrane helix</keyword>
<dbReference type="InterPro" id="IPR000014">
    <property type="entry name" value="PAS"/>
</dbReference>
<dbReference type="SMART" id="SM00388">
    <property type="entry name" value="HisKA"/>
    <property type="match status" value="1"/>
</dbReference>
<dbReference type="Pfam" id="PF00072">
    <property type="entry name" value="Response_reg"/>
    <property type="match status" value="1"/>
</dbReference>
<dbReference type="GO" id="GO:0016020">
    <property type="term" value="C:membrane"/>
    <property type="evidence" value="ECO:0007669"/>
    <property type="project" value="UniProtKB-SubCell"/>
</dbReference>
<dbReference type="InterPro" id="IPR005467">
    <property type="entry name" value="His_kinase_dom"/>
</dbReference>
<feature type="domain" description="PAS" evidence="16">
    <location>
        <begin position="322"/>
        <end position="392"/>
    </location>
</feature>
<dbReference type="SUPFAM" id="SSF55874">
    <property type="entry name" value="ATPase domain of HSP90 chaperone/DNA topoisomerase II/histidine kinase"/>
    <property type="match status" value="1"/>
</dbReference>
<dbReference type="Pfam" id="PF08448">
    <property type="entry name" value="PAS_4"/>
    <property type="match status" value="2"/>
</dbReference>
<dbReference type="SMART" id="SM00448">
    <property type="entry name" value="REC"/>
    <property type="match status" value="1"/>
</dbReference>
<evidence type="ECO:0000256" key="1">
    <source>
        <dbReference type="ARBA" id="ARBA00000085"/>
    </source>
</evidence>